<dbReference type="SUPFAM" id="SSF53448">
    <property type="entry name" value="Nucleotide-diphospho-sugar transferases"/>
    <property type="match status" value="1"/>
</dbReference>
<dbReference type="PANTHER" id="PTHR46830">
    <property type="entry name" value="TRANSFERASE, PUTATIVE-RELATED"/>
    <property type="match status" value="1"/>
</dbReference>
<dbReference type="Proteomes" id="UP000030746">
    <property type="component" value="Unassembled WGS sequence"/>
</dbReference>
<proteinExistence type="predicted"/>
<dbReference type="EMBL" id="KB200786">
    <property type="protein sequence ID" value="ESP00277.1"/>
    <property type="molecule type" value="Genomic_DNA"/>
</dbReference>
<dbReference type="OMA" id="ITLYLEC"/>
<dbReference type="AlphaFoldDB" id="V4B1S5"/>
<dbReference type="Gene3D" id="3.90.550.20">
    <property type="match status" value="1"/>
</dbReference>
<evidence type="ECO:0000313" key="3">
    <source>
        <dbReference type="Proteomes" id="UP000030746"/>
    </source>
</evidence>
<dbReference type="PANTHER" id="PTHR46830:SF1">
    <property type="entry name" value="ALPHA-1,4-N-ACETYLGLUCOSAMINYLTRANSFERASE"/>
    <property type="match status" value="1"/>
</dbReference>
<organism evidence="2 3">
    <name type="scientific">Lottia gigantea</name>
    <name type="common">Giant owl limpet</name>
    <dbReference type="NCBI Taxonomy" id="225164"/>
    <lineage>
        <taxon>Eukaryota</taxon>
        <taxon>Metazoa</taxon>
        <taxon>Spiralia</taxon>
        <taxon>Lophotrochozoa</taxon>
        <taxon>Mollusca</taxon>
        <taxon>Gastropoda</taxon>
        <taxon>Patellogastropoda</taxon>
        <taxon>Lottioidea</taxon>
        <taxon>Lottiidae</taxon>
        <taxon>Lottia</taxon>
    </lineage>
</organism>
<dbReference type="KEGG" id="lgi:LOTGIDRAFT_238614"/>
<feature type="transmembrane region" description="Helical" evidence="1">
    <location>
        <begin position="7"/>
        <end position="29"/>
    </location>
</feature>
<accession>V4B1S5</accession>
<evidence type="ECO:0000256" key="1">
    <source>
        <dbReference type="SAM" id="Phobius"/>
    </source>
</evidence>
<gene>
    <name evidence="2" type="ORF">LOTGIDRAFT_238614</name>
</gene>
<evidence type="ECO:0000313" key="2">
    <source>
        <dbReference type="EMBL" id="ESP00277.1"/>
    </source>
</evidence>
<keyword evidence="1" id="KW-0812">Transmembrane</keyword>
<dbReference type="RefSeq" id="XP_009049021.1">
    <property type="nucleotide sequence ID" value="XM_009050773.1"/>
</dbReference>
<dbReference type="Pfam" id="PF04488">
    <property type="entry name" value="Gly_transf_sug"/>
    <property type="match status" value="1"/>
</dbReference>
<dbReference type="CTD" id="20250808"/>
<evidence type="ECO:0008006" key="4">
    <source>
        <dbReference type="Google" id="ProtNLM"/>
    </source>
</evidence>
<keyword evidence="1" id="KW-1133">Transmembrane helix</keyword>
<sequence length="375" mass="44423">MKTYNRYATVFSIVLFIVVVVFLQTLSFLEKSNKQVKDGLTFLHEISSNFSLIAPTKPISRQRDDGKKSCIIDDWMRFDPSVATLPRHIFCDELSKSSDILCRWFLTQNNITDHSPCRLPKDGYKVPNIVFYVTFTEYKFLVEHYLCILSAKKIQKPQFIYIVGDVMPTGLYWEKLLKDVPELRIIYRQKPEYISRQFARWPAHLSDIVRVQILLANGGIYMDTDEIFIQSFNPLRNYNITMGLVDVNTGMGNAVIVAERRSPFLQKMYDNYKHFNNSNYYANSLKTAYYLWKNDTSSLHLESENFYRPGWWQDDLLFVKTGFKWRTKYAVHVWSKRDQHRMPKTLDVIDNWNTTLGEIFRYIYYGVSRLRKNRV</sequence>
<keyword evidence="3" id="KW-1185">Reference proteome</keyword>
<dbReference type="HOGENOM" id="CLU_738264_0_0_1"/>
<name>V4B1S5_LOTGI</name>
<dbReference type="GeneID" id="20250808"/>
<dbReference type="InterPro" id="IPR029044">
    <property type="entry name" value="Nucleotide-diphossugar_trans"/>
</dbReference>
<protein>
    <recommendedName>
        <fullName evidence="4">Alpha-1,4-N-acetylglucosaminyltransferase</fullName>
    </recommendedName>
</protein>
<keyword evidence="1" id="KW-0472">Membrane</keyword>
<dbReference type="InterPro" id="IPR007577">
    <property type="entry name" value="GlycoTrfase_DXD_sugar-bd_CS"/>
</dbReference>
<reference evidence="2 3" key="1">
    <citation type="journal article" date="2013" name="Nature">
        <title>Insights into bilaterian evolution from three spiralian genomes.</title>
        <authorList>
            <person name="Simakov O."/>
            <person name="Marletaz F."/>
            <person name="Cho S.J."/>
            <person name="Edsinger-Gonzales E."/>
            <person name="Havlak P."/>
            <person name="Hellsten U."/>
            <person name="Kuo D.H."/>
            <person name="Larsson T."/>
            <person name="Lv J."/>
            <person name="Arendt D."/>
            <person name="Savage R."/>
            <person name="Osoegawa K."/>
            <person name="de Jong P."/>
            <person name="Grimwood J."/>
            <person name="Chapman J.A."/>
            <person name="Shapiro H."/>
            <person name="Aerts A."/>
            <person name="Otillar R.P."/>
            <person name="Terry A.Y."/>
            <person name="Boore J.L."/>
            <person name="Grigoriev I.V."/>
            <person name="Lindberg D.R."/>
            <person name="Seaver E.C."/>
            <person name="Weisblat D.A."/>
            <person name="Putnam N.H."/>
            <person name="Rokhsar D.S."/>
        </authorList>
    </citation>
    <scope>NUCLEOTIDE SEQUENCE [LARGE SCALE GENOMIC DNA]</scope>
</reference>
<dbReference type="OrthoDB" id="6150660at2759"/>